<dbReference type="PROSITE" id="PS50297">
    <property type="entry name" value="ANK_REP_REGION"/>
    <property type="match status" value="5"/>
</dbReference>
<organism evidence="7 8">
    <name type="scientific">Brachionus calyciflorus</name>
    <dbReference type="NCBI Taxonomy" id="104777"/>
    <lineage>
        <taxon>Eukaryota</taxon>
        <taxon>Metazoa</taxon>
        <taxon>Spiralia</taxon>
        <taxon>Gnathifera</taxon>
        <taxon>Rotifera</taxon>
        <taxon>Eurotatoria</taxon>
        <taxon>Monogononta</taxon>
        <taxon>Pseudotrocha</taxon>
        <taxon>Ploima</taxon>
        <taxon>Brachionidae</taxon>
        <taxon>Brachionus</taxon>
    </lineage>
</organism>
<protein>
    <recommendedName>
        <fullName evidence="6">EF-hand domain-containing protein</fullName>
    </recommendedName>
</protein>
<dbReference type="SUPFAM" id="SSF47473">
    <property type="entry name" value="EF-hand"/>
    <property type="match status" value="1"/>
</dbReference>
<dbReference type="InterPro" id="IPR036770">
    <property type="entry name" value="Ankyrin_rpt-contain_sf"/>
</dbReference>
<feature type="domain" description="EF-hand" evidence="6">
    <location>
        <begin position="587"/>
        <end position="622"/>
    </location>
</feature>
<comment type="caution">
    <text evidence="7">The sequence shown here is derived from an EMBL/GenBank/DDBJ whole genome shotgun (WGS) entry which is preliminary data.</text>
</comment>
<dbReference type="EMBL" id="CAJNOC010000493">
    <property type="protein sequence ID" value="CAF0768172.1"/>
    <property type="molecule type" value="Genomic_DNA"/>
</dbReference>
<dbReference type="InterPro" id="IPR018247">
    <property type="entry name" value="EF_Hand_1_Ca_BS"/>
</dbReference>
<sequence>MPIQESERHNHKIFEYIKNADIENLENCVKRGTSINEIEKNRDKFSLLHCAAYHGSLECLHWLLWQGADPTITTPKGWTVSHVAAIKGQYACIQALIKNGVNMNARDHRGQSPAHLAATHGHSHTLQAILRSGADINLQDANGWTPVHSAAYHGRLGCLQFLKTAGGKLDECDNDGNTPAHLAAMEGNLPCLKYILSNAVNTNSLIAARNDQGDTPKTLAQQFYKDQVFEYLEAVEWDRDHPEQAENLAFPAHVAAFNGDLDHIKLLVEQGVININERDDKGGTIAHKAAGQGHLHILQWLIENGADLKLTNHAEETARDVAKRFAQLACVKLLESEVFSDDEHYHGHTKTDLNPYSESKDSVQLNAQQKKDAKSRAKKRLEEMEKQLVIAKSNYLQLGGKLEDISNNEYRNEQNTIKEQARTISELQDILELERVRREKLEAQLDNCRQELEKAIKNLREYETKVIVLERYLQLTSKQESKASKKNPKHENRPSTTKPSNITRSKSQTKLKEREETSSKTSISSNRKNSRYAESTFSKDKYDILDSLTSSQLRELRRAFEELDSNNSKYLSRRELKQAFANLDIRASEDEIDIVLNQMDTNQDGKIDFNEYARVMARNYYKKHSKEDLIYAFKKYDINNSGNISVEELRTVLSKMCRFVSREEAEDLVRKVDRNKDGQINFEEFADLLEL</sequence>
<keyword evidence="3 4" id="KW-0040">ANK repeat</keyword>
<feature type="compositionally biased region" description="Basic and acidic residues" evidence="5">
    <location>
        <begin position="479"/>
        <end position="493"/>
    </location>
</feature>
<evidence type="ECO:0000256" key="2">
    <source>
        <dbReference type="ARBA" id="ARBA00022837"/>
    </source>
</evidence>
<feature type="repeat" description="ANK" evidence="4">
    <location>
        <begin position="281"/>
        <end position="313"/>
    </location>
</feature>
<dbReference type="PANTHER" id="PTHR24201:SF2">
    <property type="entry name" value="ANKYRIN REPEAT DOMAIN-CONTAINING PROTEIN 42"/>
    <property type="match status" value="1"/>
</dbReference>
<dbReference type="GO" id="GO:0005509">
    <property type="term" value="F:calcium ion binding"/>
    <property type="evidence" value="ECO:0007669"/>
    <property type="project" value="InterPro"/>
</dbReference>
<evidence type="ECO:0000256" key="1">
    <source>
        <dbReference type="ARBA" id="ARBA00022737"/>
    </source>
</evidence>
<feature type="domain" description="EF-hand" evidence="6">
    <location>
        <begin position="551"/>
        <end position="586"/>
    </location>
</feature>
<dbReference type="Pfam" id="PF00023">
    <property type="entry name" value="Ank"/>
    <property type="match status" value="2"/>
</dbReference>
<gene>
    <name evidence="7" type="ORF">OXX778_LOCUS4807</name>
</gene>
<feature type="compositionally biased region" description="Polar residues" evidence="5">
    <location>
        <begin position="494"/>
        <end position="508"/>
    </location>
</feature>
<dbReference type="PROSITE" id="PS50088">
    <property type="entry name" value="ANK_REPEAT"/>
    <property type="match status" value="5"/>
</dbReference>
<feature type="repeat" description="ANK" evidence="4">
    <location>
        <begin position="175"/>
        <end position="207"/>
    </location>
</feature>
<keyword evidence="2" id="KW-0106">Calcium</keyword>
<feature type="region of interest" description="Disordered" evidence="5">
    <location>
        <begin position="344"/>
        <end position="378"/>
    </location>
</feature>
<dbReference type="FunFam" id="1.10.238.10:FF:000001">
    <property type="entry name" value="Calmodulin 1"/>
    <property type="match status" value="1"/>
</dbReference>
<dbReference type="OrthoDB" id="163438at2759"/>
<dbReference type="AlphaFoldDB" id="A0A813QHN8"/>
<dbReference type="SMART" id="SM00054">
    <property type="entry name" value="EFh"/>
    <property type="match status" value="4"/>
</dbReference>
<evidence type="ECO:0000256" key="5">
    <source>
        <dbReference type="SAM" id="MobiDB-lite"/>
    </source>
</evidence>
<evidence type="ECO:0000256" key="3">
    <source>
        <dbReference type="ARBA" id="ARBA00023043"/>
    </source>
</evidence>
<evidence type="ECO:0000313" key="7">
    <source>
        <dbReference type="EMBL" id="CAF0768172.1"/>
    </source>
</evidence>
<feature type="compositionally biased region" description="Basic and acidic residues" evidence="5">
    <location>
        <begin position="369"/>
        <end position="378"/>
    </location>
</feature>
<feature type="compositionally biased region" description="Polar residues" evidence="5">
    <location>
        <begin position="519"/>
        <end position="532"/>
    </location>
</feature>
<dbReference type="CDD" id="cd00051">
    <property type="entry name" value="EFh"/>
    <property type="match status" value="1"/>
</dbReference>
<dbReference type="InterPro" id="IPR002110">
    <property type="entry name" value="Ankyrin_rpt"/>
</dbReference>
<name>A0A813QHN8_9BILA</name>
<dbReference type="PROSITE" id="PS00018">
    <property type="entry name" value="EF_HAND_1"/>
    <property type="match status" value="4"/>
</dbReference>
<dbReference type="PROSITE" id="PS50222">
    <property type="entry name" value="EF_HAND_2"/>
    <property type="match status" value="4"/>
</dbReference>
<proteinExistence type="predicted"/>
<dbReference type="SUPFAM" id="SSF48403">
    <property type="entry name" value="Ankyrin repeat"/>
    <property type="match status" value="1"/>
</dbReference>
<keyword evidence="8" id="KW-1185">Reference proteome</keyword>
<dbReference type="InterPro" id="IPR050776">
    <property type="entry name" value="Ank_Repeat/CDKN_Inhibitor"/>
</dbReference>
<feature type="repeat" description="ANK" evidence="4">
    <location>
        <begin position="142"/>
        <end position="174"/>
    </location>
</feature>
<evidence type="ECO:0000313" key="8">
    <source>
        <dbReference type="Proteomes" id="UP000663879"/>
    </source>
</evidence>
<dbReference type="Gene3D" id="1.10.238.10">
    <property type="entry name" value="EF-hand"/>
    <property type="match status" value="2"/>
</dbReference>
<keyword evidence="1" id="KW-0677">Repeat</keyword>
<dbReference type="InterPro" id="IPR011992">
    <property type="entry name" value="EF-hand-dom_pair"/>
</dbReference>
<feature type="compositionally biased region" description="Polar residues" evidence="5">
    <location>
        <begin position="352"/>
        <end position="368"/>
    </location>
</feature>
<reference evidence="7" key="1">
    <citation type="submission" date="2021-02" db="EMBL/GenBank/DDBJ databases">
        <authorList>
            <person name="Nowell W R."/>
        </authorList>
    </citation>
    <scope>NUCLEOTIDE SEQUENCE</scope>
    <source>
        <strain evidence="7">Ploen Becks lab</strain>
    </source>
</reference>
<evidence type="ECO:0000259" key="6">
    <source>
        <dbReference type="PROSITE" id="PS50222"/>
    </source>
</evidence>
<dbReference type="Proteomes" id="UP000663879">
    <property type="component" value="Unassembled WGS sequence"/>
</dbReference>
<feature type="region of interest" description="Disordered" evidence="5">
    <location>
        <begin position="477"/>
        <end position="532"/>
    </location>
</feature>
<evidence type="ECO:0000256" key="4">
    <source>
        <dbReference type="PROSITE-ProRule" id="PRU00023"/>
    </source>
</evidence>
<dbReference type="Gene3D" id="1.25.40.20">
    <property type="entry name" value="Ankyrin repeat-containing domain"/>
    <property type="match status" value="2"/>
</dbReference>
<dbReference type="Pfam" id="PF13499">
    <property type="entry name" value="EF-hand_7"/>
    <property type="match status" value="2"/>
</dbReference>
<feature type="repeat" description="ANK" evidence="4">
    <location>
        <begin position="109"/>
        <end position="141"/>
    </location>
</feature>
<accession>A0A813QHN8</accession>
<dbReference type="SMART" id="SM00248">
    <property type="entry name" value="ANK"/>
    <property type="match status" value="7"/>
</dbReference>
<dbReference type="Pfam" id="PF12796">
    <property type="entry name" value="Ank_2"/>
    <property type="match status" value="2"/>
</dbReference>
<feature type="domain" description="EF-hand" evidence="6">
    <location>
        <begin position="624"/>
        <end position="659"/>
    </location>
</feature>
<dbReference type="InterPro" id="IPR002048">
    <property type="entry name" value="EF_hand_dom"/>
</dbReference>
<dbReference type="PANTHER" id="PTHR24201">
    <property type="entry name" value="ANK_REP_REGION DOMAIN-CONTAINING PROTEIN"/>
    <property type="match status" value="1"/>
</dbReference>
<feature type="repeat" description="ANK" evidence="4">
    <location>
        <begin position="76"/>
        <end position="108"/>
    </location>
</feature>
<feature type="domain" description="EF-hand" evidence="6">
    <location>
        <begin position="660"/>
        <end position="691"/>
    </location>
</feature>